<dbReference type="AlphaFoldDB" id="A0A0A3Z277"/>
<dbReference type="Proteomes" id="UP000030377">
    <property type="component" value="Unassembled WGS sequence"/>
</dbReference>
<feature type="transmembrane region" description="Helical" evidence="9">
    <location>
        <begin position="96"/>
        <end position="114"/>
    </location>
</feature>
<name>A0A0A3Z277_BRAJP</name>
<reference evidence="10 12" key="1">
    <citation type="submission" date="2014-09" db="EMBL/GenBank/DDBJ databases">
        <title>Draft genome of Bradyrhizobium japonicum Is-34.</title>
        <authorList>
            <person name="Tsurumaru H."/>
            <person name="Yamakawa T."/>
            <person name="Hashimoto S."/>
            <person name="Okizaki K."/>
            <person name="Kanesaki Y."/>
            <person name="Yoshikawa H."/>
            <person name="Yajima S."/>
        </authorList>
    </citation>
    <scope>NUCLEOTIDE SEQUENCE [LARGE SCALE GENOMIC DNA]</scope>
    <source>
        <strain evidence="10 12">Is-34</strain>
    </source>
</reference>
<feature type="transmembrane region" description="Helical" evidence="9">
    <location>
        <begin position="223"/>
        <end position="250"/>
    </location>
</feature>
<organism evidence="10 12">
    <name type="scientific">Bradyrhizobium japonicum</name>
    <dbReference type="NCBI Taxonomy" id="375"/>
    <lineage>
        <taxon>Bacteria</taxon>
        <taxon>Pseudomonadati</taxon>
        <taxon>Pseudomonadota</taxon>
        <taxon>Alphaproteobacteria</taxon>
        <taxon>Hyphomicrobiales</taxon>
        <taxon>Nitrobacteraceae</taxon>
        <taxon>Bradyrhizobium</taxon>
    </lineage>
</organism>
<evidence type="ECO:0000256" key="4">
    <source>
        <dbReference type="ARBA" id="ARBA00022692"/>
    </source>
</evidence>
<feature type="transmembrane region" description="Helical" evidence="9">
    <location>
        <begin position="141"/>
        <end position="161"/>
    </location>
</feature>
<feature type="transmembrane region" description="Helical" evidence="9">
    <location>
        <begin position="262"/>
        <end position="279"/>
    </location>
</feature>
<proteinExistence type="inferred from homology"/>
<dbReference type="STRING" id="375.BKD09_RS19710"/>
<keyword evidence="4 9" id="KW-0812">Transmembrane</keyword>
<evidence type="ECO:0000256" key="9">
    <source>
        <dbReference type="SAM" id="Phobius"/>
    </source>
</evidence>
<keyword evidence="3" id="KW-1003">Cell membrane</keyword>
<dbReference type="GO" id="GO:0022857">
    <property type="term" value="F:transmembrane transporter activity"/>
    <property type="evidence" value="ECO:0007669"/>
    <property type="project" value="InterPro"/>
</dbReference>
<dbReference type="InterPro" id="IPR001851">
    <property type="entry name" value="ABC_transp_permease"/>
</dbReference>
<dbReference type="CDD" id="cd06582">
    <property type="entry name" value="TM_PBP1_LivH_like"/>
    <property type="match status" value="1"/>
</dbReference>
<dbReference type="eggNOG" id="COG0559">
    <property type="taxonomic scope" value="Bacteria"/>
</dbReference>
<evidence type="ECO:0000313" key="13">
    <source>
        <dbReference type="Proteomes" id="UP001549291"/>
    </source>
</evidence>
<feature type="transmembrane region" description="Helical" evidence="9">
    <location>
        <begin position="61"/>
        <end position="84"/>
    </location>
</feature>
<keyword evidence="5" id="KW-0029">Amino-acid transport</keyword>
<dbReference type="Proteomes" id="UP001549291">
    <property type="component" value="Unassembled WGS sequence"/>
</dbReference>
<evidence type="ECO:0000256" key="2">
    <source>
        <dbReference type="ARBA" id="ARBA00022448"/>
    </source>
</evidence>
<comment type="caution">
    <text evidence="10">The sequence shown here is derived from an EMBL/GenBank/DDBJ whole genome shotgun (WGS) entry which is preliminary data.</text>
</comment>
<keyword evidence="7 9" id="KW-0472">Membrane</keyword>
<comment type="similarity">
    <text evidence="8">Belongs to the binding-protein-dependent transport system permease family. LivHM subfamily.</text>
</comment>
<dbReference type="GO" id="GO:0005886">
    <property type="term" value="C:plasma membrane"/>
    <property type="evidence" value="ECO:0007669"/>
    <property type="project" value="UniProtKB-SubCell"/>
</dbReference>
<protein>
    <submittedName>
        <fullName evidence="10">ABC transporter permease</fullName>
    </submittedName>
    <submittedName>
        <fullName evidence="11">Branched-chain amino acid transport system permease protein</fullName>
    </submittedName>
</protein>
<accession>A0A0A3Z277</accession>
<evidence type="ECO:0000256" key="5">
    <source>
        <dbReference type="ARBA" id="ARBA00022970"/>
    </source>
</evidence>
<evidence type="ECO:0000256" key="1">
    <source>
        <dbReference type="ARBA" id="ARBA00004651"/>
    </source>
</evidence>
<evidence type="ECO:0000256" key="7">
    <source>
        <dbReference type="ARBA" id="ARBA00023136"/>
    </source>
</evidence>
<dbReference type="InterPro" id="IPR052157">
    <property type="entry name" value="BCAA_transport_permease"/>
</dbReference>
<evidence type="ECO:0000313" key="10">
    <source>
        <dbReference type="EMBL" id="KGT79978.1"/>
    </source>
</evidence>
<dbReference type="PATRIC" id="fig|375.37.peg.149"/>
<dbReference type="EMBL" id="JBEPTQ010000002">
    <property type="protein sequence ID" value="MET4720032.1"/>
    <property type="molecule type" value="Genomic_DNA"/>
</dbReference>
<keyword evidence="6 9" id="KW-1133">Transmembrane helix</keyword>
<dbReference type="RefSeq" id="WP_014493879.1">
    <property type="nucleotide sequence ID" value="NZ_BJNK01000004.1"/>
</dbReference>
<dbReference type="GO" id="GO:0006865">
    <property type="term" value="P:amino acid transport"/>
    <property type="evidence" value="ECO:0007669"/>
    <property type="project" value="UniProtKB-KW"/>
</dbReference>
<dbReference type="Pfam" id="PF02653">
    <property type="entry name" value="BPD_transp_2"/>
    <property type="match status" value="1"/>
</dbReference>
<reference evidence="11 13" key="2">
    <citation type="submission" date="2024-06" db="EMBL/GenBank/DDBJ databases">
        <title>Genomic Encyclopedia of Type Strains, Phase V (KMG-V): Genome sequencing to study the core and pangenomes of soil and plant-associated prokaryotes.</title>
        <authorList>
            <person name="Whitman W."/>
        </authorList>
    </citation>
    <scope>NUCLEOTIDE SEQUENCE [LARGE SCALE GENOMIC DNA]</scope>
    <source>
        <strain evidence="11 13">USDA 160</strain>
    </source>
</reference>
<dbReference type="PANTHER" id="PTHR11795">
    <property type="entry name" value="BRANCHED-CHAIN AMINO ACID TRANSPORT SYSTEM PERMEASE PROTEIN LIVH"/>
    <property type="match status" value="1"/>
</dbReference>
<evidence type="ECO:0000313" key="11">
    <source>
        <dbReference type="EMBL" id="MET4720032.1"/>
    </source>
</evidence>
<sequence>MTSILTNLFDGVAYGMLLFVLACGLAVTLGLMNFVNLAHGAFAMAGGYVCMVLVNRMGWPFFAALPLAFVSSAAIGIVLERTLYRHLYTRSHLDQVLFTIGLTFMSVAAVDYIQGSSRVFINLPAALQGQFDVFGVGIGRYRLMIIVICGLLTIGLQMVLAKTRFGSRLRAAVDDPRAASGLGINVPQVFAFTFAFGCGLAGLGGALSAEILGLDPYFPLKFMIYFLIVVTVGGSSSITGPFLASLLLGIGDVAGKYYVPKMGPFVIYTMMIVILIWRPNGLFGRTAAR</sequence>
<feature type="transmembrane region" description="Helical" evidence="9">
    <location>
        <begin position="12"/>
        <end position="32"/>
    </location>
</feature>
<dbReference type="EMBL" id="JRPN01000005">
    <property type="protein sequence ID" value="KGT79978.1"/>
    <property type="molecule type" value="Genomic_DNA"/>
</dbReference>
<evidence type="ECO:0000256" key="8">
    <source>
        <dbReference type="ARBA" id="ARBA00037998"/>
    </source>
</evidence>
<evidence type="ECO:0000313" key="12">
    <source>
        <dbReference type="Proteomes" id="UP000030377"/>
    </source>
</evidence>
<evidence type="ECO:0000256" key="3">
    <source>
        <dbReference type="ARBA" id="ARBA00022475"/>
    </source>
</evidence>
<dbReference type="PANTHER" id="PTHR11795:SF442">
    <property type="entry name" value="ABC TRANSPORTER ATP-BINDING PROTEIN"/>
    <property type="match status" value="1"/>
</dbReference>
<keyword evidence="13" id="KW-1185">Reference proteome</keyword>
<gene>
    <name evidence="11" type="ORF">ABIF63_004138</name>
    <name evidence="10" type="ORF">MA20_07780</name>
</gene>
<comment type="subcellular location">
    <subcellularLocation>
        <location evidence="1">Cell membrane</location>
        <topology evidence="1">Multi-pass membrane protein</topology>
    </subcellularLocation>
</comment>
<keyword evidence="2" id="KW-0813">Transport</keyword>
<evidence type="ECO:0000256" key="6">
    <source>
        <dbReference type="ARBA" id="ARBA00022989"/>
    </source>
</evidence>
<feature type="transmembrane region" description="Helical" evidence="9">
    <location>
        <begin position="182"/>
        <end position="203"/>
    </location>
</feature>